<dbReference type="GO" id="GO:0003677">
    <property type="term" value="F:DNA binding"/>
    <property type="evidence" value="ECO:0007669"/>
    <property type="project" value="UniProtKB-KW"/>
</dbReference>
<sequence length="436" mass="50029">MTRKMKDSEIEWIGEIPEDWEINRLQWGLSEIVKRNNPIQTESILSLTKDRGVIPYEDKGNQGNKSKTNYEDYKLAYPNTIVMNSMNVIIGSVGLSDFFGCVSPVYYVFKARENNDIRFFNYIFQTTKFQEELKKYANGILEIRLRVSSENVLKRKISFPKFEIQKRISDILDKKMEQIENIESTITQEIQTLENYKKSVITEAVTKGLDKNVEMKDSGIEWIGEIPKHWNLITIKYIAKKITDGAHIAPDTSDEIYNFVSVVDIDNNGNIDFENCLKITEAQYKYLKRNGCKVNIDDILISKDGTVGKTVYINANDEFVVASSLVIIRPNLLQAIPKFIKYALDSNLVSEQLNSLVSGSALKRISVYKNSNLKIVFTADKKDQAMIVDYLDNKTKLINDAISAKQKQLETLEEYKKSLIYEYVTGKKEVNDGEES</sequence>
<keyword evidence="3" id="KW-0238">DNA-binding</keyword>
<dbReference type="InterPro" id="IPR052021">
    <property type="entry name" value="Type-I_RS_S_subunit"/>
</dbReference>
<name>A0A2N6STA2_FINMA</name>
<dbReference type="PANTHER" id="PTHR30408:SF12">
    <property type="entry name" value="TYPE I RESTRICTION ENZYME MJAVIII SPECIFICITY SUBUNIT"/>
    <property type="match status" value="1"/>
</dbReference>
<comment type="caution">
    <text evidence="5">The sequence shown here is derived from an EMBL/GenBank/DDBJ whole genome shotgun (WGS) entry which is preliminary data.</text>
</comment>
<keyword evidence="2" id="KW-0680">Restriction system</keyword>
<proteinExistence type="inferred from homology"/>
<gene>
    <name evidence="5" type="ORF">CJ208_04365</name>
</gene>
<evidence type="ECO:0000256" key="1">
    <source>
        <dbReference type="ARBA" id="ARBA00010923"/>
    </source>
</evidence>
<dbReference type="PANTHER" id="PTHR30408">
    <property type="entry name" value="TYPE-1 RESTRICTION ENZYME ECOKI SPECIFICITY PROTEIN"/>
    <property type="match status" value="1"/>
</dbReference>
<dbReference type="RefSeq" id="WP_102164074.1">
    <property type="nucleotide sequence ID" value="NZ_PNHD01000004.1"/>
</dbReference>
<dbReference type="Proteomes" id="UP000235723">
    <property type="component" value="Unassembled WGS sequence"/>
</dbReference>
<evidence type="ECO:0000313" key="5">
    <source>
        <dbReference type="EMBL" id="PMC60315.1"/>
    </source>
</evidence>
<dbReference type="AlphaFoldDB" id="A0A2N6STA2"/>
<dbReference type="Gene3D" id="3.90.220.20">
    <property type="entry name" value="DNA methylase specificity domains"/>
    <property type="match status" value="2"/>
</dbReference>
<protein>
    <submittedName>
        <fullName evidence="5">Restriction endonuclease subunit S</fullName>
    </submittedName>
</protein>
<evidence type="ECO:0000313" key="6">
    <source>
        <dbReference type="Proteomes" id="UP000235723"/>
    </source>
</evidence>
<comment type="similarity">
    <text evidence="1">Belongs to the type-I restriction system S methylase family.</text>
</comment>
<reference evidence="5 6" key="1">
    <citation type="submission" date="2017-09" db="EMBL/GenBank/DDBJ databases">
        <title>Bacterial strain isolated from the female urinary microbiota.</title>
        <authorList>
            <person name="Thomas-White K."/>
            <person name="Kumar N."/>
            <person name="Forster S."/>
            <person name="Putonti C."/>
            <person name="Lawley T."/>
            <person name="Wolfe A.J."/>
        </authorList>
    </citation>
    <scope>NUCLEOTIDE SEQUENCE [LARGE SCALE GENOMIC DNA]</scope>
    <source>
        <strain evidence="5 6">UMB0115</strain>
    </source>
</reference>
<dbReference type="InterPro" id="IPR044946">
    <property type="entry name" value="Restrct_endonuc_typeI_TRD_sf"/>
</dbReference>
<keyword evidence="5" id="KW-0255">Endonuclease</keyword>
<keyword evidence="5" id="KW-0540">Nuclease</keyword>
<dbReference type="EMBL" id="PNHD01000004">
    <property type="protein sequence ID" value="PMC60315.1"/>
    <property type="molecule type" value="Genomic_DNA"/>
</dbReference>
<organism evidence="5 6">
    <name type="scientific">Finegoldia magna</name>
    <name type="common">Peptostreptococcus magnus</name>
    <dbReference type="NCBI Taxonomy" id="1260"/>
    <lineage>
        <taxon>Bacteria</taxon>
        <taxon>Bacillati</taxon>
        <taxon>Bacillota</taxon>
        <taxon>Tissierellia</taxon>
        <taxon>Tissierellales</taxon>
        <taxon>Peptoniphilaceae</taxon>
        <taxon>Finegoldia</taxon>
    </lineage>
</organism>
<evidence type="ECO:0000256" key="2">
    <source>
        <dbReference type="ARBA" id="ARBA00022747"/>
    </source>
</evidence>
<dbReference type="GO" id="GO:0004519">
    <property type="term" value="F:endonuclease activity"/>
    <property type="evidence" value="ECO:0007669"/>
    <property type="project" value="UniProtKB-KW"/>
</dbReference>
<feature type="domain" description="Type I restriction modification DNA specificity" evidence="4">
    <location>
        <begin position="17"/>
        <end position="191"/>
    </location>
</feature>
<keyword evidence="5" id="KW-0378">Hydrolase</keyword>
<feature type="domain" description="Type I restriction modification DNA specificity" evidence="4">
    <location>
        <begin position="227"/>
        <end position="410"/>
    </location>
</feature>
<dbReference type="GO" id="GO:0009307">
    <property type="term" value="P:DNA restriction-modification system"/>
    <property type="evidence" value="ECO:0007669"/>
    <property type="project" value="UniProtKB-KW"/>
</dbReference>
<dbReference type="InterPro" id="IPR000055">
    <property type="entry name" value="Restrct_endonuc_typeI_TRD"/>
</dbReference>
<dbReference type="SUPFAM" id="SSF116734">
    <property type="entry name" value="DNA methylase specificity domain"/>
    <property type="match status" value="2"/>
</dbReference>
<dbReference type="Gene3D" id="1.10.287.1120">
    <property type="entry name" value="Bipartite methylase S protein"/>
    <property type="match status" value="1"/>
</dbReference>
<evidence type="ECO:0000256" key="3">
    <source>
        <dbReference type="ARBA" id="ARBA00023125"/>
    </source>
</evidence>
<dbReference type="Pfam" id="PF01420">
    <property type="entry name" value="Methylase_S"/>
    <property type="match status" value="2"/>
</dbReference>
<accession>A0A2N6STA2</accession>
<evidence type="ECO:0000259" key="4">
    <source>
        <dbReference type="Pfam" id="PF01420"/>
    </source>
</evidence>